<sequence>MDCKDIRWKQRLGNYRKALAAMRNAVDLAAARELSDPEKQGMIRGLEFTFELAWNVMKDYLKDQGIQDITGSRDAIRQAFRNGLIADGQVWMDMVTGRNLASHTYDEETANGLVTAIVGTYYPRFSIFAEKMDTLE</sequence>
<accession>A0A806K215</accession>
<keyword evidence="1" id="KW-0548">Nucleotidyltransferase</keyword>
<dbReference type="GO" id="GO:0016779">
    <property type="term" value="F:nucleotidyltransferase activity"/>
    <property type="evidence" value="ECO:0007669"/>
    <property type="project" value="UniProtKB-KW"/>
</dbReference>
<dbReference type="InterPro" id="IPR010235">
    <property type="entry name" value="HepT"/>
</dbReference>
<name>A0A806K215_9BACT</name>
<dbReference type="NCBIfam" id="TIGR01987">
    <property type="entry name" value="HI0074"/>
    <property type="match status" value="1"/>
</dbReference>
<keyword evidence="1" id="KW-0808">Transferase</keyword>
<dbReference type="Pfam" id="PF08780">
    <property type="entry name" value="NTase_sub_bind"/>
    <property type="match status" value="1"/>
</dbReference>
<reference evidence="1" key="1">
    <citation type="submission" date="2012-03" db="EMBL/GenBank/DDBJ databases">
        <title>Functional metagenomics reveals considerable lignocellulase gene clusters in the gut microbiome of a wood-feeding higher termite.</title>
        <authorList>
            <person name="Liu N."/>
        </authorList>
    </citation>
    <scope>NUCLEOTIDE SEQUENCE</scope>
</reference>
<dbReference type="EC" id="2.7.7.-" evidence="1"/>
<organism evidence="1">
    <name type="scientific">uncultured bacterium contig00088</name>
    <dbReference type="NCBI Taxonomy" id="1181561"/>
    <lineage>
        <taxon>Bacteria</taxon>
        <taxon>environmental samples</taxon>
    </lineage>
</organism>
<protein>
    <submittedName>
        <fullName evidence="1">Nucleotidyltransferase</fullName>
        <ecNumber evidence="1">2.7.7.-</ecNumber>
    </submittedName>
</protein>
<dbReference type="Gene3D" id="1.20.120.330">
    <property type="entry name" value="Nucleotidyltransferases domain 2"/>
    <property type="match status" value="1"/>
</dbReference>
<proteinExistence type="predicted"/>
<dbReference type="SUPFAM" id="SSF81593">
    <property type="entry name" value="Nucleotidyltransferase substrate binding subunit/domain"/>
    <property type="match status" value="1"/>
</dbReference>
<dbReference type="EMBL" id="JQ844268">
    <property type="protein sequence ID" value="AGS53988.1"/>
    <property type="molecule type" value="Genomic_DNA"/>
</dbReference>
<dbReference type="AlphaFoldDB" id="A0A806K215"/>
<evidence type="ECO:0000313" key="1">
    <source>
        <dbReference type="EMBL" id="AGS53988.1"/>
    </source>
</evidence>